<dbReference type="Proteomes" id="UP000266841">
    <property type="component" value="Unassembled WGS sequence"/>
</dbReference>
<gene>
    <name evidence="2" type="ORF">THAOC_11704</name>
</gene>
<proteinExistence type="predicted"/>
<accession>K0SQM6</accession>
<protein>
    <submittedName>
        <fullName evidence="2">Uncharacterized protein</fullName>
    </submittedName>
</protein>
<feature type="region of interest" description="Disordered" evidence="1">
    <location>
        <begin position="1"/>
        <end position="66"/>
    </location>
</feature>
<feature type="compositionally biased region" description="Low complexity" evidence="1">
    <location>
        <begin position="1"/>
        <end position="15"/>
    </location>
</feature>
<evidence type="ECO:0000256" key="1">
    <source>
        <dbReference type="SAM" id="MobiDB-lite"/>
    </source>
</evidence>
<feature type="region of interest" description="Disordered" evidence="1">
    <location>
        <begin position="244"/>
        <end position="272"/>
    </location>
</feature>
<name>K0SQM6_THAOC</name>
<feature type="compositionally biased region" description="Low complexity" evidence="1">
    <location>
        <begin position="255"/>
        <end position="272"/>
    </location>
</feature>
<feature type="compositionally biased region" description="Gly residues" evidence="1">
    <location>
        <begin position="16"/>
        <end position="29"/>
    </location>
</feature>
<sequence length="375" mass="38318">MSGSSGLDGLLAASAGLGGGAPDPSGGGESSPSSSSFHLSPPAPGVVTEGGVDFQGQDDDVFRGRLGGGSLGGGTLGGGSLGGGFRAAAAGLGGLSRTLGFGLSTPSPSGPRAGVDADGRVGLWKFNGSIQDICFGYPGISGQACCESSASCSRHSKRIRATKDPAFCARVSGRTGFFLSAEVPGRFIWGIYFDADFVARHGLERVLAPTEDWNFLYQQYSEGNLNEEGLDRAAADFKEAQAEVEDGALEEHPSPYHTPGGSTPSGSTPQGQTNWVKKQLRLIHNGAREIRAALGDAQAAASAAASTATSALNASNAASNTASNALTLARSASNQAGSLALLMTEFPLLHVESPDDYCTVHFTGTMPRTVDRTRT</sequence>
<evidence type="ECO:0000313" key="3">
    <source>
        <dbReference type="Proteomes" id="UP000266841"/>
    </source>
</evidence>
<dbReference type="AlphaFoldDB" id="K0SQM6"/>
<comment type="caution">
    <text evidence="2">The sequence shown here is derived from an EMBL/GenBank/DDBJ whole genome shotgun (WGS) entry which is preliminary data.</text>
</comment>
<evidence type="ECO:0000313" key="2">
    <source>
        <dbReference type="EMBL" id="EJK67289.1"/>
    </source>
</evidence>
<organism evidence="2 3">
    <name type="scientific">Thalassiosira oceanica</name>
    <name type="common">Marine diatom</name>
    <dbReference type="NCBI Taxonomy" id="159749"/>
    <lineage>
        <taxon>Eukaryota</taxon>
        <taxon>Sar</taxon>
        <taxon>Stramenopiles</taxon>
        <taxon>Ochrophyta</taxon>
        <taxon>Bacillariophyta</taxon>
        <taxon>Coscinodiscophyceae</taxon>
        <taxon>Thalassiosirophycidae</taxon>
        <taxon>Thalassiosirales</taxon>
        <taxon>Thalassiosiraceae</taxon>
        <taxon>Thalassiosira</taxon>
    </lineage>
</organism>
<reference evidence="2 3" key="1">
    <citation type="journal article" date="2012" name="Genome Biol.">
        <title>Genome and low-iron response of an oceanic diatom adapted to chronic iron limitation.</title>
        <authorList>
            <person name="Lommer M."/>
            <person name="Specht M."/>
            <person name="Roy A.S."/>
            <person name="Kraemer L."/>
            <person name="Andreson R."/>
            <person name="Gutowska M.A."/>
            <person name="Wolf J."/>
            <person name="Bergner S.V."/>
            <person name="Schilhabel M.B."/>
            <person name="Klostermeier U.C."/>
            <person name="Beiko R.G."/>
            <person name="Rosenstiel P."/>
            <person name="Hippler M."/>
            <person name="Laroche J."/>
        </authorList>
    </citation>
    <scope>NUCLEOTIDE SEQUENCE [LARGE SCALE GENOMIC DNA]</scope>
    <source>
        <strain evidence="2 3">CCMP1005</strain>
    </source>
</reference>
<keyword evidence="3" id="KW-1185">Reference proteome</keyword>
<dbReference type="EMBL" id="AGNL01013404">
    <property type="protein sequence ID" value="EJK67289.1"/>
    <property type="molecule type" value="Genomic_DNA"/>
</dbReference>
<feature type="compositionally biased region" description="Low complexity" evidence="1">
    <location>
        <begin position="30"/>
        <end position="40"/>
    </location>
</feature>